<evidence type="ECO:0000256" key="3">
    <source>
        <dbReference type="ARBA" id="ARBA00022782"/>
    </source>
</evidence>
<evidence type="ECO:0000256" key="5">
    <source>
        <dbReference type="ARBA" id="ARBA00023089"/>
    </source>
</evidence>
<proteinExistence type="inferred from homology"/>
<dbReference type="InterPro" id="IPR001932">
    <property type="entry name" value="PPM-type_phosphatase-like_dom"/>
</dbReference>
<feature type="domain" description="PPM-type phosphatase" evidence="8">
    <location>
        <begin position="57"/>
        <end position="302"/>
    </location>
</feature>
<organism evidence="9 10">
    <name type="scientific">Cucurbita argyrosperma subsp. sororia</name>
    <dbReference type="NCBI Taxonomy" id="37648"/>
    <lineage>
        <taxon>Eukaryota</taxon>
        <taxon>Viridiplantae</taxon>
        <taxon>Streptophyta</taxon>
        <taxon>Embryophyta</taxon>
        <taxon>Tracheophyta</taxon>
        <taxon>Spermatophyta</taxon>
        <taxon>Magnoliopsida</taxon>
        <taxon>eudicotyledons</taxon>
        <taxon>Gunneridae</taxon>
        <taxon>Pentapetalae</taxon>
        <taxon>rosids</taxon>
        <taxon>fabids</taxon>
        <taxon>Cucurbitales</taxon>
        <taxon>Cucurbitaceae</taxon>
        <taxon>Cucurbiteae</taxon>
        <taxon>Cucurbita</taxon>
    </lineage>
</organism>
<feature type="compositionally biased region" description="Polar residues" evidence="7">
    <location>
        <begin position="306"/>
        <end position="326"/>
    </location>
</feature>
<keyword evidence="2" id="KW-0217">Developmental protein</keyword>
<keyword evidence="4 6" id="KW-0175">Coiled coil</keyword>
<evidence type="ECO:0000256" key="1">
    <source>
        <dbReference type="ARBA" id="ARBA00005405"/>
    </source>
</evidence>
<gene>
    <name evidence="9" type="ORF">SDJN03_00682</name>
</gene>
<feature type="compositionally biased region" description="Basic and acidic residues" evidence="7">
    <location>
        <begin position="387"/>
        <end position="402"/>
    </location>
</feature>
<feature type="region of interest" description="Disordered" evidence="7">
    <location>
        <begin position="306"/>
        <end position="416"/>
    </location>
</feature>
<dbReference type="SMART" id="SM00332">
    <property type="entry name" value="PP2Cc"/>
    <property type="match status" value="1"/>
</dbReference>
<comment type="similarity">
    <text evidence="1">Belongs to the FLX family.</text>
</comment>
<reference evidence="9 10" key="1">
    <citation type="journal article" date="2021" name="Hortic Res">
        <title>The domestication of Cucurbita argyrosperma as revealed by the genome of its wild relative.</title>
        <authorList>
            <person name="Barrera-Redondo J."/>
            <person name="Sanchez-de la Vega G."/>
            <person name="Aguirre-Liguori J.A."/>
            <person name="Castellanos-Morales G."/>
            <person name="Gutierrez-Guerrero Y.T."/>
            <person name="Aguirre-Dugua X."/>
            <person name="Aguirre-Planter E."/>
            <person name="Tenaillon M.I."/>
            <person name="Lira-Saade R."/>
            <person name="Eguiarte L.E."/>
        </authorList>
    </citation>
    <scope>NUCLEOTIDE SEQUENCE [LARGE SCALE GENOMIC DNA]</scope>
    <source>
        <strain evidence="9">JBR-2021</strain>
    </source>
</reference>
<keyword evidence="5" id="KW-0287">Flowering</keyword>
<dbReference type="Proteomes" id="UP000685013">
    <property type="component" value="Chromosome 1"/>
</dbReference>
<keyword evidence="3" id="KW-0221">Differentiation</keyword>
<evidence type="ECO:0000256" key="7">
    <source>
        <dbReference type="SAM" id="MobiDB-lite"/>
    </source>
</evidence>
<evidence type="ECO:0000313" key="9">
    <source>
        <dbReference type="EMBL" id="KAG6607340.1"/>
    </source>
</evidence>
<dbReference type="InterPro" id="IPR040353">
    <property type="entry name" value="FLX/FLX-like"/>
</dbReference>
<dbReference type="PANTHER" id="PTHR33405:SF17">
    <property type="entry name" value="PROTEIN FLC EXPRESSOR"/>
    <property type="match status" value="1"/>
</dbReference>
<evidence type="ECO:0000256" key="6">
    <source>
        <dbReference type="SAM" id="Coils"/>
    </source>
</evidence>
<evidence type="ECO:0000313" key="10">
    <source>
        <dbReference type="Proteomes" id="UP000685013"/>
    </source>
</evidence>
<protein>
    <recommendedName>
        <fullName evidence="8">PPM-type phosphatase domain-containing protein</fullName>
    </recommendedName>
</protein>
<evidence type="ECO:0000256" key="2">
    <source>
        <dbReference type="ARBA" id="ARBA00022473"/>
    </source>
</evidence>
<evidence type="ECO:0000256" key="4">
    <source>
        <dbReference type="ARBA" id="ARBA00023054"/>
    </source>
</evidence>
<feature type="coiled-coil region" evidence="6">
    <location>
        <begin position="443"/>
        <end position="477"/>
    </location>
</feature>
<dbReference type="GO" id="GO:0009908">
    <property type="term" value="P:flower development"/>
    <property type="evidence" value="ECO:0007669"/>
    <property type="project" value="UniProtKB-KW"/>
</dbReference>
<keyword evidence="10" id="KW-1185">Reference proteome</keyword>
<dbReference type="AlphaFoldDB" id="A0AAV6P897"/>
<feature type="non-terminal residue" evidence="9">
    <location>
        <position position="1"/>
    </location>
</feature>
<feature type="region of interest" description="Disordered" evidence="7">
    <location>
        <begin position="656"/>
        <end position="679"/>
    </location>
</feature>
<feature type="coiled-coil region" evidence="6">
    <location>
        <begin position="506"/>
        <end position="540"/>
    </location>
</feature>
<dbReference type="GO" id="GO:0030154">
    <property type="term" value="P:cell differentiation"/>
    <property type="evidence" value="ECO:0007669"/>
    <property type="project" value="UniProtKB-KW"/>
</dbReference>
<accession>A0AAV6P897</accession>
<feature type="coiled-coil region" evidence="6">
    <location>
        <begin position="579"/>
        <end position="613"/>
    </location>
</feature>
<dbReference type="SMART" id="SM00331">
    <property type="entry name" value="PP2C_SIG"/>
    <property type="match status" value="1"/>
</dbReference>
<evidence type="ECO:0000259" key="8">
    <source>
        <dbReference type="PROSITE" id="PS51746"/>
    </source>
</evidence>
<comment type="caution">
    <text evidence="9">The sequence shown here is derived from an EMBL/GenBank/DDBJ whole genome shotgun (WGS) entry which is preliminary data.</text>
</comment>
<dbReference type="PANTHER" id="PTHR33405">
    <property type="entry name" value="PROTEIN FLX-LIKE 2"/>
    <property type="match status" value="1"/>
</dbReference>
<sequence>MAALALHVSVPQSQPIIRFPSFSLSRFSQCSKRRNLLYCAPPHLDNVRSEVSLCVGTHLIPHPNKTLTGGEDAFFVSSYSGGVIAVADGVSGWAKENVDPALFPREFLANASDLVGNDDEVNNDPQILLRKAHASTSATGSATVIVAMMERNGKLKIANVGDCGLKVIRKGQIIFSTSPQEHYFDCPYQLSSERVGQTFLDAKVSNVELIEGDILVMGSDGLFDNVFDHEIVATTTKYVDVGEAAKALANLASSHSADKTFESPYSLEARSKGYDVPFWKKILGMKLTGGKLDDITVVVGQYTFSPSTVSRRPTNETTSGTLPNKEQNPRPPSPRSHHFKRRAEPFQIRNRIPSPSPSTVQYKEYRKRRKTLSKDMAGRSHQPNSLKRREFPLSRSPSDDRRAHQRLPYSSSVGGSSRAHQAILLEDRISAQQREIQTLLSDNQRLAATHVALKQELAAAEKELRLLSATAAKVKAERDAEVREVYEKSLKMGAEVRAMDAMMAELVQVRADIQKLSTVKQELTTELQAIRDNLSKTSSESQPLPSIKAEIDRMHHEIQRGRAAIEYEKRTRASNLEQSEAMEKGMVAMSQEVEKLQAELANAEKRARAAAAVTSPFPGYAATYGHPDIRYIGSSHPPDPYGMRQVQGGGGANIASQYAHAPPTHGPLYSVQPAPPHMQ</sequence>
<dbReference type="EMBL" id="JAGKQH010000001">
    <property type="protein sequence ID" value="KAG6607340.1"/>
    <property type="molecule type" value="Genomic_DNA"/>
</dbReference>
<dbReference type="PROSITE" id="PS51746">
    <property type="entry name" value="PPM_2"/>
    <property type="match status" value="1"/>
</dbReference>
<name>A0AAV6P897_9ROSI</name>